<feature type="domain" description="RING-type" evidence="7">
    <location>
        <begin position="1257"/>
        <end position="1298"/>
    </location>
</feature>
<feature type="compositionally biased region" description="Basic and acidic residues" evidence="6">
    <location>
        <begin position="890"/>
        <end position="899"/>
    </location>
</feature>
<dbReference type="Pfam" id="PF13639">
    <property type="entry name" value="zf-RING_2"/>
    <property type="match status" value="1"/>
</dbReference>
<evidence type="ECO:0000256" key="3">
    <source>
        <dbReference type="ARBA" id="ARBA00022833"/>
    </source>
</evidence>
<accession>A0A4W3K7A5</accession>
<sequence>MDENRKKSELSGNSSAETSNGTRGKQGSRSRNEASRPRRATLPVEVPKKCYLLRELTAKRMAIEKGMLDVDQLVLKLITSGNLDFITLNEITKYPVKEDRTRILLDHFSKINDNGILRQFVSFMRDPLILNSEALQWAEYMQGCSDSCCMFFIKRYSNVFKYALEEQGIESFAEYFEESGVLNSSEIEELCKYSFKEAAEQFMHILFTKTTILTVANMWFVLVEFRHEIPYLGPYIDSFLDAFDEQTGFFSPRFDPLLPVEPLLVGKCYVNLYRLLHIIHVEGTEAVRSIFDRHITSAELEEEVRKNKVLIKNRLEGKDFSSFSKIWLNIIYSTEKFKTVHFTLPLFQFLAVFMKKFPRPKKGWTGRLAKSDTSSGAYLRRICEMRDSLLKDIFFTDVFYSKFDKLWNEITQILVQLGVSDKRLQELKTQPMSAVFMDRKYMEKYFNKPLSQLLEELIVRHHKGISSVCACSLEENLPSEQPKKLEAKVADITKAKVADIKEQNTKAKVADIKEQNTKAKVADIKEQNTKAKVADIKEQNTKAKVADIKEQNTKAKKEQKEKDTSEDESEPLTTAENTKSKKRRKRARGKKGKKTEAAAPTLTKEAETLGELKCLSPQSSEVPLEQQVMTQESRATETDLTSEQDSLTNTSHLETDQPMPASSQAVSFSPTDPEYCANCEDGNEGTEIETETSHTEGKKTDAAAPTLTKEVETLGESKCLSLQSSEVPLEQQVMTQEFRATETGKDLTLEQDSLTNTSHLENDQPVSAASQAVSVSPTEPEYCANYEDGNEEPEIETETSHTEGKTTDAAAPTLTKEVETLGELKCLSPQSSEVPLEQQVMTQKSPATETGKDLKSEQDSLSNTSHLETDQSVPVASQAVSTSPTEPEYCENRHEKPEIEVETSHTKILDRLIDACVNTDPVDFKESFKRLEVERNALMQNIENLNDRCKQTENKSHLEIKAWKQRIREKERQCQSLQQEFVSLNQQLKEEFRRMAQEQEDHQTQLLKVKDQICGKKSELERCIKSNIDKDKEIMKVKRELQQERERWLREKLQLEEELANIQQTELETLRKAINQEVFLLEMHRDFFVCNLESALVETEQQLTNLKDHIKGQTVVPPLIQGALNKWEGVATDLRNKIDYTTKEFNNHIYMIKNGAKLQSLPPLNNPEQPYPLSLHVMKSGNQANVLHSLGSQPSLQAYTGSPIPVMPSSLRGYNNRLELNSFIDQVQTGQELWTGFGKQKSSETRVQLQSTEEDPCVICHEELVPSEDCYMLECKHVFHRKCIDHWLKEQSTCPICRILVLKPEDYPQLSKN</sequence>
<feature type="compositionally biased region" description="Acidic residues" evidence="6">
    <location>
        <begin position="681"/>
        <end position="690"/>
    </location>
</feature>
<proteinExistence type="predicted"/>
<feature type="coiled-coil region" evidence="5">
    <location>
        <begin position="928"/>
        <end position="1073"/>
    </location>
</feature>
<reference evidence="8" key="5">
    <citation type="submission" date="2025-09" db="UniProtKB">
        <authorList>
            <consortium name="Ensembl"/>
        </authorList>
    </citation>
    <scope>IDENTIFICATION</scope>
</reference>
<protein>
    <submittedName>
        <fullName evidence="8">E3 ubiquitin-protein ligase DZIP3-like</fullName>
    </submittedName>
</protein>
<feature type="compositionally biased region" description="Polar residues" evidence="6">
    <location>
        <begin position="616"/>
        <end position="652"/>
    </location>
</feature>
<reference evidence="9" key="3">
    <citation type="journal article" date="2014" name="Nature">
        <title>Elephant shark genome provides unique insights into gnathostome evolution.</title>
        <authorList>
            <consortium name="International Elephant Shark Genome Sequencing Consortium"/>
            <person name="Venkatesh B."/>
            <person name="Lee A.P."/>
            <person name="Ravi V."/>
            <person name="Maurya A.K."/>
            <person name="Lian M.M."/>
            <person name="Swann J.B."/>
            <person name="Ohta Y."/>
            <person name="Flajnik M.F."/>
            <person name="Sutoh Y."/>
            <person name="Kasahara M."/>
            <person name="Hoon S."/>
            <person name="Gangu V."/>
            <person name="Roy S.W."/>
            <person name="Irimia M."/>
            <person name="Korzh V."/>
            <person name="Kondrychyn I."/>
            <person name="Lim Z.W."/>
            <person name="Tay B.H."/>
            <person name="Tohari S."/>
            <person name="Kong K.W."/>
            <person name="Ho S."/>
            <person name="Lorente-Galdos B."/>
            <person name="Quilez J."/>
            <person name="Marques-Bonet T."/>
            <person name="Raney B.J."/>
            <person name="Ingham P.W."/>
            <person name="Tay A."/>
            <person name="Hillier L.W."/>
            <person name="Minx P."/>
            <person name="Boehm T."/>
            <person name="Wilson R.K."/>
            <person name="Brenner S."/>
            <person name="Warren W.C."/>
        </authorList>
    </citation>
    <scope>NUCLEOTIDE SEQUENCE [LARGE SCALE GENOMIC DNA]</scope>
</reference>
<keyword evidence="3" id="KW-0862">Zinc</keyword>
<dbReference type="PROSITE" id="PS50089">
    <property type="entry name" value="ZF_RING_2"/>
    <property type="match status" value="1"/>
</dbReference>
<reference evidence="8" key="4">
    <citation type="submission" date="2025-08" db="UniProtKB">
        <authorList>
            <consortium name="Ensembl"/>
        </authorList>
    </citation>
    <scope>IDENTIFICATION</scope>
</reference>
<dbReference type="Pfam" id="PF24525">
    <property type="entry name" value="TTC3"/>
    <property type="match status" value="1"/>
</dbReference>
<reference evidence="9" key="2">
    <citation type="journal article" date="2007" name="PLoS Biol.">
        <title>Survey sequencing and comparative analysis of the elephant shark (Callorhinchus milii) genome.</title>
        <authorList>
            <person name="Venkatesh B."/>
            <person name="Kirkness E.F."/>
            <person name="Loh Y.H."/>
            <person name="Halpern A.L."/>
            <person name="Lee A.P."/>
            <person name="Johnson J."/>
            <person name="Dandona N."/>
            <person name="Viswanathan L.D."/>
            <person name="Tay A."/>
            <person name="Venter J.C."/>
            <person name="Strausberg R.L."/>
            <person name="Brenner S."/>
        </authorList>
    </citation>
    <scope>NUCLEOTIDE SEQUENCE [LARGE SCALE GENOMIC DNA]</scope>
</reference>
<feature type="compositionally biased region" description="Polar residues" evidence="6">
    <location>
        <begin position="828"/>
        <end position="848"/>
    </location>
</feature>
<feature type="compositionally biased region" description="Basic and acidic residues" evidence="6">
    <location>
        <begin position="691"/>
        <end position="701"/>
    </location>
</feature>
<feature type="region of interest" description="Disordered" evidence="6">
    <location>
        <begin position="753"/>
        <end position="811"/>
    </location>
</feature>
<keyword evidence="5" id="KW-0175">Coiled coil</keyword>
<dbReference type="GeneTree" id="ENSGT00970000197266"/>
<evidence type="ECO:0000313" key="9">
    <source>
        <dbReference type="Proteomes" id="UP000314986"/>
    </source>
</evidence>
<dbReference type="InterPro" id="IPR013083">
    <property type="entry name" value="Znf_RING/FYVE/PHD"/>
</dbReference>
<keyword evidence="2 4" id="KW-0863">Zinc-finger</keyword>
<dbReference type="Ensembl" id="ENSCMIT00000048570.1">
    <property type="protein sequence ID" value="ENSCMIP00000047896.1"/>
    <property type="gene ID" value="ENSCMIG00000019608.1"/>
</dbReference>
<dbReference type="STRING" id="7868.ENSCMIP00000047896"/>
<keyword evidence="9" id="KW-1185">Reference proteome</keyword>
<feature type="compositionally biased region" description="Polar residues" evidence="6">
    <location>
        <begin position="660"/>
        <end position="670"/>
    </location>
</feature>
<feature type="compositionally biased region" description="Polar residues" evidence="6">
    <location>
        <begin position="10"/>
        <end position="29"/>
    </location>
</feature>
<feature type="compositionally biased region" description="Basic and acidic residues" evidence="6">
    <location>
        <begin position="547"/>
        <end position="563"/>
    </location>
</feature>
<dbReference type="OMA" id="ERFMHIL"/>
<feature type="region of interest" description="Disordered" evidence="6">
    <location>
        <begin position="547"/>
        <end position="705"/>
    </location>
</feature>
<dbReference type="GO" id="GO:0008270">
    <property type="term" value="F:zinc ion binding"/>
    <property type="evidence" value="ECO:0007669"/>
    <property type="project" value="UniProtKB-KW"/>
</dbReference>
<dbReference type="InterPro" id="IPR056872">
    <property type="entry name" value="TTC3/DZIP3-like_helical"/>
</dbReference>
<dbReference type="Gene3D" id="3.30.40.10">
    <property type="entry name" value="Zinc/RING finger domain, C3HC4 (zinc finger)"/>
    <property type="match status" value="1"/>
</dbReference>
<dbReference type="InterPro" id="IPR001841">
    <property type="entry name" value="Znf_RING"/>
</dbReference>
<evidence type="ECO:0000313" key="8">
    <source>
        <dbReference type="Ensembl" id="ENSCMIP00000047896.1"/>
    </source>
</evidence>
<evidence type="ECO:0000259" key="7">
    <source>
        <dbReference type="PROSITE" id="PS50089"/>
    </source>
</evidence>
<evidence type="ECO:0000256" key="6">
    <source>
        <dbReference type="SAM" id="MobiDB-lite"/>
    </source>
</evidence>
<name>A0A4W3K7A5_CALMI</name>
<evidence type="ECO:0000256" key="4">
    <source>
        <dbReference type="PROSITE-ProRule" id="PRU00175"/>
    </source>
</evidence>
<evidence type="ECO:0000256" key="2">
    <source>
        <dbReference type="ARBA" id="ARBA00022771"/>
    </source>
</evidence>
<evidence type="ECO:0000256" key="5">
    <source>
        <dbReference type="SAM" id="Coils"/>
    </source>
</evidence>
<feature type="region of interest" description="Disordered" evidence="6">
    <location>
        <begin position="827"/>
        <end position="899"/>
    </location>
</feature>
<dbReference type="PANTHER" id="PTHR17550:SF4">
    <property type="entry name" value="E3 UBIQUITIN-PROTEIN LIGASE TTC3"/>
    <property type="match status" value="1"/>
</dbReference>
<keyword evidence="1" id="KW-0479">Metal-binding</keyword>
<dbReference type="Pfam" id="PF18738">
    <property type="entry name" value="HEPN_DZIP3"/>
    <property type="match status" value="1"/>
</dbReference>
<feature type="compositionally biased region" description="Low complexity" evidence="6">
    <location>
        <begin position="764"/>
        <end position="777"/>
    </location>
</feature>
<dbReference type="SMART" id="SM00184">
    <property type="entry name" value="RING"/>
    <property type="match status" value="1"/>
</dbReference>
<reference evidence="9" key="1">
    <citation type="journal article" date="2006" name="Science">
        <title>Ancient noncoding elements conserved in the human genome.</title>
        <authorList>
            <person name="Venkatesh B."/>
            <person name="Kirkness E.F."/>
            <person name="Loh Y.H."/>
            <person name="Halpern A.L."/>
            <person name="Lee A.P."/>
            <person name="Johnson J."/>
            <person name="Dandona N."/>
            <person name="Viswanathan L.D."/>
            <person name="Tay A."/>
            <person name="Venter J.C."/>
            <person name="Strausberg R.L."/>
            <person name="Brenner S."/>
        </authorList>
    </citation>
    <scope>NUCLEOTIDE SEQUENCE [LARGE SCALE GENOMIC DNA]</scope>
</reference>
<dbReference type="PANTHER" id="PTHR17550">
    <property type="entry name" value="E3 UBIQUITIN-PROTEIN LIGASE TTC3"/>
    <property type="match status" value="1"/>
</dbReference>
<feature type="compositionally biased region" description="Polar residues" evidence="6">
    <location>
        <begin position="859"/>
        <end position="885"/>
    </location>
</feature>
<dbReference type="InterPro" id="IPR041249">
    <property type="entry name" value="HEPN_DZIP3"/>
</dbReference>
<organism evidence="8 9">
    <name type="scientific">Callorhinchus milii</name>
    <name type="common">Ghost shark</name>
    <dbReference type="NCBI Taxonomy" id="7868"/>
    <lineage>
        <taxon>Eukaryota</taxon>
        <taxon>Metazoa</taxon>
        <taxon>Chordata</taxon>
        <taxon>Craniata</taxon>
        <taxon>Vertebrata</taxon>
        <taxon>Chondrichthyes</taxon>
        <taxon>Holocephali</taxon>
        <taxon>Chimaeriformes</taxon>
        <taxon>Callorhinchidae</taxon>
        <taxon>Callorhinchus</taxon>
    </lineage>
</organism>
<dbReference type="Proteomes" id="UP000314986">
    <property type="component" value="Unassembled WGS sequence"/>
</dbReference>
<dbReference type="SUPFAM" id="SSF57850">
    <property type="entry name" value="RING/U-box"/>
    <property type="match status" value="1"/>
</dbReference>
<evidence type="ECO:0000256" key="1">
    <source>
        <dbReference type="ARBA" id="ARBA00022723"/>
    </source>
</evidence>
<feature type="region of interest" description="Disordered" evidence="6">
    <location>
        <begin position="1"/>
        <end position="40"/>
    </location>
</feature>
<feature type="compositionally biased region" description="Acidic residues" evidence="6">
    <location>
        <begin position="788"/>
        <end position="797"/>
    </location>
</feature>
<feature type="compositionally biased region" description="Basic residues" evidence="6">
    <location>
        <begin position="580"/>
        <end position="593"/>
    </location>
</feature>
<dbReference type="InParanoid" id="A0A4W3K7A5"/>